<dbReference type="EMBL" id="ASPP01025361">
    <property type="protein sequence ID" value="ETO08091.1"/>
    <property type="molecule type" value="Genomic_DNA"/>
</dbReference>
<comment type="caution">
    <text evidence="1">The sequence shown here is derived from an EMBL/GenBank/DDBJ whole genome shotgun (WGS) entry which is preliminary data.</text>
</comment>
<sequence>MKDDQGIINSILLSKTNKYSKQVQELITIDYFSDIWQTMAFDLHWNNRVTYHITNDTWTVYNTFTHKHPPVVHFNGWKFGKMFISLIKLFKVKHNVDITQVSTDVWNSLLIHTDDGDKQIHRFCSL</sequence>
<reference evidence="1 2" key="1">
    <citation type="journal article" date="2013" name="Curr. Biol.">
        <title>The Genome of the Foraminiferan Reticulomyxa filosa.</title>
        <authorList>
            <person name="Glockner G."/>
            <person name="Hulsmann N."/>
            <person name="Schleicher M."/>
            <person name="Noegel A.A."/>
            <person name="Eichinger L."/>
            <person name="Gallinger C."/>
            <person name="Pawlowski J."/>
            <person name="Sierra R."/>
            <person name="Euteneuer U."/>
            <person name="Pillet L."/>
            <person name="Moustafa A."/>
            <person name="Platzer M."/>
            <person name="Groth M."/>
            <person name="Szafranski K."/>
            <person name="Schliwa M."/>
        </authorList>
    </citation>
    <scope>NUCLEOTIDE SEQUENCE [LARGE SCALE GENOMIC DNA]</scope>
</reference>
<evidence type="ECO:0000313" key="2">
    <source>
        <dbReference type="Proteomes" id="UP000023152"/>
    </source>
</evidence>
<gene>
    <name evidence="1" type="ORF">RFI_29297</name>
</gene>
<dbReference type="AlphaFoldDB" id="X6M361"/>
<protein>
    <submittedName>
        <fullName evidence="1">Uncharacterized protein</fullName>
    </submittedName>
</protein>
<organism evidence="1 2">
    <name type="scientific">Reticulomyxa filosa</name>
    <dbReference type="NCBI Taxonomy" id="46433"/>
    <lineage>
        <taxon>Eukaryota</taxon>
        <taxon>Sar</taxon>
        <taxon>Rhizaria</taxon>
        <taxon>Retaria</taxon>
        <taxon>Foraminifera</taxon>
        <taxon>Monothalamids</taxon>
        <taxon>Reticulomyxidae</taxon>
        <taxon>Reticulomyxa</taxon>
    </lineage>
</organism>
<dbReference type="Proteomes" id="UP000023152">
    <property type="component" value="Unassembled WGS sequence"/>
</dbReference>
<proteinExistence type="predicted"/>
<evidence type="ECO:0000313" key="1">
    <source>
        <dbReference type="EMBL" id="ETO08091.1"/>
    </source>
</evidence>
<name>X6M361_RETFI</name>
<accession>X6M361</accession>
<keyword evidence="2" id="KW-1185">Reference proteome</keyword>